<reference evidence="3" key="1">
    <citation type="submission" date="2024-07" db="EMBL/GenBank/DDBJ databases">
        <title>Two chromosome-level genome assemblies of Korean endemic species Abeliophyllum distichum and Forsythia ovata (Oleaceae).</title>
        <authorList>
            <person name="Jang H."/>
        </authorList>
    </citation>
    <scope>NUCLEOTIDE SEQUENCE [LARGE SCALE GENOMIC DNA]</scope>
</reference>
<comment type="caution">
    <text evidence="2">The sequence shown here is derived from an EMBL/GenBank/DDBJ whole genome shotgun (WGS) entry which is preliminary data.</text>
</comment>
<evidence type="ECO:0000313" key="3">
    <source>
        <dbReference type="Proteomes" id="UP001604277"/>
    </source>
</evidence>
<dbReference type="Proteomes" id="UP001604277">
    <property type="component" value="Unassembled WGS sequence"/>
</dbReference>
<proteinExistence type="predicted"/>
<feature type="compositionally biased region" description="Basic and acidic residues" evidence="1">
    <location>
        <begin position="24"/>
        <end position="42"/>
    </location>
</feature>
<dbReference type="AlphaFoldDB" id="A0ABD1WXW3"/>
<evidence type="ECO:0000313" key="2">
    <source>
        <dbReference type="EMBL" id="KAL2553100.1"/>
    </source>
</evidence>
<name>A0ABD1WXW3_9LAMI</name>
<accession>A0ABD1WXW3</accession>
<feature type="compositionally biased region" description="Polar residues" evidence="1">
    <location>
        <begin position="84"/>
        <end position="93"/>
    </location>
</feature>
<sequence>MEKATYSSLFVNDGSFLEKFKQLQQEKDKGKDKKSDISEKSNLKQKSKLVAPFVKLGEDEDEDEKDAGNLSDSWLMKRPKLDQSDASEQSSRQVDVAACQRGNFLDPVTGPDLFSR</sequence>
<evidence type="ECO:0000256" key="1">
    <source>
        <dbReference type="SAM" id="MobiDB-lite"/>
    </source>
</evidence>
<keyword evidence="3" id="KW-1185">Reference proteome</keyword>
<feature type="region of interest" description="Disordered" evidence="1">
    <location>
        <begin position="24"/>
        <end position="95"/>
    </location>
</feature>
<organism evidence="2 3">
    <name type="scientific">Forsythia ovata</name>
    <dbReference type="NCBI Taxonomy" id="205694"/>
    <lineage>
        <taxon>Eukaryota</taxon>
        <taxon>Viridiplantae</taxon>
        <taxon>Streptophyta</taxon>
        <taxon>Embryophyta</taxon>
        <taxon>Tracheophyta</taxon>
        <taxon>Spermatophyta</taxon>
        <taxon>Magnoliopsida</taxon>
        <taxon>eudicotyledons</taxon>
        <taxon>Gunneridae</taxon>
        <taxon>Pentapetalae</taxon>
        <taxon>asterids</taxon>
        <taxon>lamiids</taxon>
        <taxon>Lamiales</taxon>
        <taxon>Oleaceae</taxon>
        <taxon>Forsythieae</taxon>
        <taxon>Forsythia</taxon>
    </lineage>
</organism>
<protein>
    <submittedName>
        <fullName evidence="2">SURP and G-patch domain-containing protein 1-like protein</fullName>
    </submittedName>
</protein>
<gene>
    <name evidence="2" type="ORF">Fot_06719</name>
</gene>
<dbReference type="EMBL" id="JBFOLJ010000002">
    <property type="protein sequence ID" value="KAL2553100.1"/>
    <property type="molecule type" value="Genomic_DNA"/>
</dbReference>